<dbReference type="AlphaFoldDB" id="A0A6A4WU95"/>
<dbReference type="Proteomes" id="UP000440578">
    <property type="component" value="Unassembled WGS sequence"/>
</dbReference>
<comment type="caution">
    <text evidence="2">The sequence shown here is derived from an EMBL/GenBank/DDBJ whole genome shotgun (WGS) entry which is preliminary data.</text>
</comment>
<evidence type="ECO:0000313" key="2">
    <source>
        <dbReference type="EMBL" id="KAF0307404.1"/>
    </source>
</evidence>
<protein>
    <submittedName>
        <fullName evidence="2">Ankyrin repeat domain-containing protein 40</fullName>
    </submittedName>
</protein>
<name>A0A6A4WU95_AMPAM</name>
<dbReference type="OrthoDB" id="496981at2759"/>
<keyword evidence="1" id="KW-0472">Membrane</keyword>
<accession>A0A6A4WU95</accession>
<sequence length="526" mass="60467">MWRKKVAQALLAIVRIAVLVFAFLCLLYVVKDRYDTFMKNGIVMRRYISKFTEPWFEVAVCFGPKIPGDLVDEYMNRTWTRFPERYETYRSFNSQSNRTETFFRGAMAVDSVAAYRQFFTEGNFNWTDGVFGISSLTPSLLSQYLDGIRHRLSIAGKNVPDTVLRHTDIPFLLEYSICRNYTYNITFPRGYSDTLEHQIYVNDSVYEALFGIAWYVDLYVYPRSNFTEFPLIADHVPYRVDLRSHQLLDVVGKKTEKMMDDHHSVTDSSHTHVNCLTWCLARGMLDNVTCIMPMQIPYIYNTSERIPHVDVDAAGADGSDDQWRQLYPPEAAWPWMANYSQLPLCRSADEFTATFERFAQVYFPRGSKNWIYGAWEFFIDVSGMTSFVMGLSVLAIHDWVFLFVQWAMQFVGLEEADEMEESEGEDDWNRAVQALIQFHHLNIEETVRAPAGAVCSSLRAELTAMREAFAAVAGLEDGELASTKMNEESVREEQLREAACVGDVEALNKLIQHGVNVNSKNAINGW</sequence>
<keyword evidence="1" id="KW-0812">Transmembrane</keyword>
<evidence type="ECO:0000256" key="1">
    <source>
        <dbReference type="SAM" id="Phobius"/>
    </source>
</evidence>
<proteinExistence type="predicted"/>
<organism evidence="2 3">
    <name type="scientific">Amphibalanus amphitrite</name>
    <name type="common">Striped barnacle</name>
    <name type="synonym">Balanus amphitrite</name>
    <dbReference type="NCBI Taxonomy" id="1232801"/>
    <lineage>
        <taxon>Eukaryota</taxon>
        <taxon>Metazoa</taxon>
        <taxon>Ecdysozoa</taxon>
        <taxon>Arthropoda</taxon>
        <taxon>Crustacea</taxon>
        <taxon>Multicrustacea</taxon>
        <taxon>Cirripedia</taxon>
        <taxon>Thoracica</taxon>
        <taxon>Thoracicalcarea</taxon>
        <taxon>Balanomorpha</taxon>
        <taxon>Balanoidea</taxon>
        <taxon>Balanidae</taxon>
        <taxon>Amphibalaninae</taxon>
        <taxon>Amphibalanus</taxon>
    </lineage>
</organism>
<feature type="transmembrane region" description="Helical" evidence="1">
    <location>
        <begin position="6"/>
        <end position="30"/>
    </location>
</feature>
<evidence type="ECO:0000313" key="3">
    <source>
        <dbReference type="Proteomes" id="UP000440578"/>
    </source>
</evidence>
<dbReference type="EMBL" id="VIIS01000573">
    <property type="protein sequence ID" value="KAF0307404.1"/>
    <property type="molecule type" value="Genomic_DNA"/>
</dbReference>
<keyword evidence="3" id="KW-1185">Reference proteome</keyword>
<keyword evidence="1" id="KW-1133">Transmembrane helix</keyword>
<gene>
    <name evidence="2" type="primary">Ankrd40_2</name>
    <name evidence="2" type="ORF">FJT64_021243</name>
</gene>
<reference evidence="2 3" key="1">
    <citation type="submission" date="2019-07" db="EMBL/GenBank/DDBJ databases">
        <title>Draft genome assembly of a fouling barnacle, Amphibalanus amphitrite (Darwin, 1854): The first reference genome for Thecostraca.</title>
        <authorList>
            <person name="Kim W."/>
        </authorList>
    </citation>
    <scope>NUCLEOTIDE SEQUENCE [LARGE SCALE GENOMIC DNA]</scope>
    <source>
        <strain evidence="2">SNU_AA5</strain>
        <tissue evidence="2">Soma without cirri and trophi</tissue>
    </source>
</reference>